<dbReference type="Gene3D" id="1.10.12.10">
    <property type="entry name" value="Lyase 2-enoyl-coa Hydratase, Chain A, domain 2"/>
    <property type="match status" value="1"/>
</dbReference>
<keyword evidence="5" id="KW-1185">Reference proteome</keyword>
<dbReference type="EMBL" id="FNXG01000008">
    <property type="protein sequence ID" value="SEI12119.1"/>
    <property type="molecule type" value="Genomic_DNA"/>
</dbReference>
<dbReference type="PROSITE" id="PS00166">
    <property type="entry name" value="ENOYL_COA_HYDRATASE"/>
    <property type="match status" value="1"/>
</dbReference>
<evidence type="ECO:0000256" key="3">
    <source>
        <dbReference type="RuleBase" id="RU003707"/>
    </source>
</evidence>
<dbReference type="PANTHER" id="PTHR11941">
    <property type="entry name" value="ENOYL-COA HYDRATASE-RELATED"/>
    <property type="match status" value="1"/>
</dbReference>
<evidence type="ECO:0000313" key="5">
    <source>
        <dbReference type="Proteomes" id="UP000199125"/>
    </source>
</evidence>
<name>A0A1H6NB16_9RHOB</name>
<dbReference type="InterPro" id="IPR029045">
    <property type="entry name" value="ClpP/crotonase-like_dom_sf"/>
</dbReference>
<dbReference type="RefSeq" id="WP_090848990.1">
    <property type="nucleotide sequence ID" value="NZ_FNXG01000008.1"/>
</dbReference>
<dbReference type="Proteomes" id="UP000199125">
    <property type="component" value="Unassembled WGS sequence"/>
</dbReference>
<organism evidence="4 5">
    <name type="scientific">Paracoccus alkenifer</name>
    <dbReference type="NCBI Taxonomy" id="65735"/>
    <lineage>
        <taxon>Bacteria</taxon>
        <taxon>Pseudomonadati</taxon>
        <taxon>Pseudomonadota</taxon>
        <taxon>Alphaproteobacteria</taxon>
        <taxon>Rhodobacterales</taxon>
        <taxon>Paracoccaceae</taxon>
        <taxon>Paracoccus</taxon>
    </lineage>
</organism>
<evidence type="ECO:0000313" key="4">
    <source>
        <dbReference type="EMBL" id="SEI12119.1"/>
    </source>
</evidence>
<keyword evidence="2" id="KW-0456">Lyase</keyword>
<dbReference type="CDD" id="cd06558">
    <property type="entry name" value="crotonase-like"/>
    <property type="match status" value="1"/>
</dbReference>
<gene>
    <name evidence="4" type="ORF">SAMN04488075_3064</name>
</gene>
<dbReference type="InterPro" id="IPR014748">
    <property type="entry name" value="Enoyl-CoA_hydra_C"/>
</dbReference>
<protein>
    <submittedName>
        <fullName evidence="4">Enoyl-CoA hydratase</fullName>
    </submittedName>
</protein>
<proteinExistence type="inferred from homology"/>
<reference evidence="5" key="1">
    <citation type="submission" date="2016-10" db="EMBL/GenBank/DDBJ databases">
        <authorList>
            <person name="Varghese N."/>
            <person name="Submissions S."/>
        </authorList>
    </citation>
    <scope>NUCLEOTIDE SEQUENCE [LARGE SCALE GENOMIC DNA]</scope>
    <source>
        <strain evidence="5">DSM 11593</strain>
    </source>
</reference>
<dbReference type="GO" id="GO:0016829">
    <property type="term" value="F:lyase activity"/>
    <property type="evidence" value="ECO:0007669"/>
    <property type="project" value="UniProtKB-KW"/>
</dbReference>
<dbReference type="PANTHER" id="PTHR11941:SF130">
    <property type="entry name" value="ENOYL-COA HYDRATASE ECHA12-RELATED"/>
    <property type="match status" value="1"/>
</dbReference>
<dbReference type="STRING" id="65735.SAMN04488075_3064"/>
<evidence type="ECO:0000256" key="1">
    <source>
        <dbReference type="ARBA" id="ARBA00005254"/>
    </source>
</evidence>
<dbReference type="AlphaFoldDB" id="A0A1H6NB16"/>
<sequence length="259" mass="27524">MLQDPVLVDAANPRVTVIRLNRPERLNAFDDAAVEAFFAALDRIGRSDASAVIITGEGRGFCAGFDLNAAAETEDDPVATAAYWTGRQEHFAGLVTRLRALPQPVIAAVNGVACGAGLGLALGCDLRICSDRAKFNAAFIKVGMTSCDIGVSYLLPRAIGTSRAFEMMLTGRMVDAAEAGRIGLVYKSTTAEGLMPAAFELAESIAENGRLNTWLTKRGMWANLEAGSLAAAIELENRSQILMQGTGNLERVARARGFL</sequence>
<dbReference type="InterPro" id="IPR001753">
    <property type="entry name" value="Enoyl-CoA_hydra/iso"/>
</dbReference>
<dbReference type="OrthoDB" id="9777711at2"/>
<evidence type="ECO:0000256" key="2">
    <source>
        <dbReference type="ARBA" id="ARBA00023239"/>
    </source>
</evidence>
<comment type="similarity">
    <text evidence="1 3">Belongs to the enoyl-CoA hydratase/isomerase family.</text>
</comment>
<accession>A0A1H6NB16</accession>
<dbReference type="Pfam" id="PF00378">
    <property type="entry name" value="ECH_1"/>
    <property type="match status" value="1"/>
</dbReference>
<dbReference type="SUPFAM" id="SSF52096">
    <property type="entry name" value="ClpP/crotonase"/>
    <property type="match status" value="1"/>
</dbReference>
<dbReference type="GO" id="GO:0006635">
    <property type="term" value="P:fatty acid beta-oxidation"/>
    <property type="evidence" value="ECO:0007669"/>
    <property type="project" value="TreeGrafter"/>
</dbReference>
<dbReference type="Gene3D" id="3.90.226.10">
    <property type="entry name" value="2-enoyl-CoA Hydratase, Chain A, domain 1"/>
    <property type="match status" value="1"/>
</dbReference>
<dbReference type="InterPro" id="IPR018376">
    <property type="entry name" value="Enoyl-CoA_hyd/isom_CS"/>
</dbReference>